<dbReference type="PROSITE" id="PS01302">
    <property type="entry name" value="UPF0758"/>
    <property type="match status" value="1"/>
</dbReference>
<feature type="domain" description="RadC-like JAB" evidence="3">
    <location>
        <begin position="24"/>
        <end position="139"/>
    </location>
</feature>
<keyword evidence="1" id="KW-0378">Hydrolase</keyword>
<reference evidence="4" key="1">
    <citation type="submission" date="2016-03" db="EMBL/GenBank/DDBJ databases">
        <authorList>
            <person name="Ploux O."/>
        </authorList>
    </citation>
    <scope>NUCLEOTIDE SEQUENCE</scope>
    <source>
        <strain evidence="4">UC10</strain>
    </source>
</reference>
<dbReference type="SUPFAM" id="SSF102712">
    <property type="entry name" value="JAB1/MPN domain"/>
    <property type="match status" value="1"/>
</dbReference>
<dbReference type="AlphaFoldDB" id="A0A1Y5PT17"/>
<organism evidence="4">
    <name type="scientific">uncultured Sphingopyxis sp</name>
    <dbReference type="NCBI Taxonomy" id="310581"/>
    <lineage>
        <taxon>Bacteria</taxon>
        <taxon>Pseudomonadati</taxon>
        <taxon>Pseudomonadota</taxon>
        <taxon>Alphaproteobacteria</taxon>
        <taxon>Sphingomonadales</taxon>
        <taxon>Sphingomonadaceae</taxon>
        <taxon>Sphingopyxis</taxon>
        <taxon>environmental samples</taxon>
    </lineage>
</organism>
<sequence>MSLFEPVGRRPEPSAPAGFVPSRSEDDVARHLLRPLFDDRRETLLLAGFDAFDRLLRLECVEGDASGRCTIPPRSWRALLGGGITAVVMAHNHPSGIALPSDADISATHNAALFLRTLGIDLADHLIFVADGHFSFRTAEMI</sequence>
<dbReference type="InterPro" id="IPR001405">
    <property type="entry name" value="UPF0758"/>
</dbReference>
<dbReference type="InterPro" id="IPR025657">
    <property type="entry name" value="RadC_JAB"/>
</dbReference>
<gene>
    <name evidence="4" type="ORF">SPPYR_2052</name>
</gene>
<dbReference type="GO" id="GO:0008237">
    <property type="term" value="F:metallopeptidase activity"/>
    <property type="evidence" value="ECO:0007669"/>
    <property type="project" value="UniProtKB-KW"/>
</dbReference>
<feature type="region of interest" description="Disordered" evidence="2">
    <location>
        <begin position="1"/>
        <end position="22"/>
    </location>
</feature>
<keyword evidence="1" id="KW-0482">Metalloprotease</keyword>
<dbReference type="PANTHER" id="PTHR30471:SF3">
    <property type="entry name" value="UPF0758 PROTEIN YEES-RELATED"/>
    <property type="match status" value="1"/>
</dbReference>
<dbReference type="InterPro" id="IPR020891">
    <property type="entry name" value="UPF0758_CS"/>
</dbReference>
<dbReference type="Gene3D" id="3.40.140.10">
    <property type="entry name" value="Cytidine Deaminase, domain 2"/>
    <property type="match status" value="1"/>
</dbReference>
<evidence type="ECO:0000256" key="1">
    <source>
        <dbReference type="ARBA" id="ARBA00023049"/>
    </source>
</evidence>
<dbReference type="Pfam" id="PF04002">
    <property type="entry name" value="RadC"/>
    <property type="match status" value="1"/>
</dbReference>
<evidence type="ECO:0000256" key="2">
    <source>
        <dbReference type="SAM" id="MobiDB-lite"/>
    </source>
</evidence>
<dbReference type="PANTHER" id="PTHR30471">
    <property type="entry name" value="DNA REPAIR PROTEIN RADC"/>
    <property type="match status" value="1"/>
</dbReference>
<protein>
    <submittedName>
        <fullName evidence="4">DNA repair protein RadC</fullName>
    </submittedName>
</protein>
<evidence type="ECO:0000259" key="3">
    <source>
        <dbReference type="Pfam" id="PF04002"/>
    </source>
</evidence>
<accession>A0A1Y5PT17</accession>
<proteinExistence type="predicted"/>
<dbReference type="KEGG" id="sphu:SPPYR_2052"/>
<evidence type="ECO:0000313" key="4">
    <source>
        <dbReference type="EMBL" id="SBV33172.1"/>
    </source>
</evidence>
<dbReference type="EMBL" id="LT598653">
    <property type="protein sequence ID" value="SBV33172.1"/>
    <property type="molecule type" value="Genomic_DNA"/>
</dbReference>
<name>A0A1Y5PT17_9SPHN</name>
<keyword evidence="1" id="KW-0645">Protease</keyword>